<evidence type="ECO:0000256" key="3">
    <source>
        <dbReference type="ARBA" id="ARBA00022670"/>
    </source>
</evidence>
<keyword evidence="1" id="KW-0815">Transposition</keyword>
<evidence type="ECO:0000256" key="11">
    <source>
        <dbReference type="SAM" id="MobiDB-lite"/>
    </source>
</evidence>
<dbReference type="RefSeq" id="XP_027615496.1">
    <property type="nucleotide sequence ID" value="XM_027759695.1"/>
</dbReference>
<feature type="compositionally biased region" description="Basic and acidic residues" evidence="11">
    <location>
        <begin position="869"/>
        <end position="886"/>
    </location>
</feature>
<evidence type="ECO:0000256" key="5">
    <source>
        <dbReference type="ARBA" id="ARBA00022750"/>
    </source>
</evidence>
<proteinExistence type="predicted"/>
<dbReference type="SMART" id="SM00343">
    <property type="entry name" value="ZnF_C2HC"/>
    <property type="match status" value="1"/>
</dbReference>
<dbReference type="InterPro" id="IPR043502">
    <property type="entry name" value="DNA/RNA_pol_sf"/>
</dbReference>
<feature type="compositionally biased region" description="Basic residues" evidence="11">
    <location>
        <begin position="282"/>
        <end position="292"/>
    </location>
</feature>
<dbReference type="InterPro" id="IPR013103">
    <property type="entry name" value="RVT_2"/>
</dbReference>
<keyword evidence="4" id="KW-0479">Metal-binding</keyword>
<comment type="caution">
    <text evidence="14">The sequence shown here is derived from an EMBL/GenBank/DDBJ whole genome shotgun (WGS) entry which is preliminary data.</text>
</comment>
<protein>
    <recommendedName>
        <fullName evidence="16">Retrovirus-related Pol polyprotein from transposon TNT 1-94</fullName>
    </recommendedName>
</protein>
<feature type="region of interest" description="Disordered" evidence="11">
    <location>
        <begin position="268"/>
        <end position="297"/>
    </location>
</feature>
<dbReference type="Pfam" id="PF25597">
    <property type="entry name" value="SH3_retrovirus"/>
    <property type="match status" value="1"/>
</dbReference>
<keyword evidence="5" id="KW-0064">Aspartyl protease</keyword>
<evidence type="ECO:0000256" key="4">
    <source>
        <dbReference type="ARBA" id="ARBA00022723"/>
    </source>
</evidence>
<dbReference type="GO" id="GO:0003887">
    <property type="term" value="F:DNA-directed DNA polymerase activity"/>
    <property type="evidence" value="ECO:0007669"/>
    <property type="project" value="UniProtKB-EC"/>
</dbReference>
<feature type="region of interest" description="Disordered" evidence="11">
    <location>
        <begin position="311"/>
        <end position="352"/>
    </location>
</feature>
<evidence type="ECO:0000313" key="14">
    <source>
        <dbReference type="EMBL" id="GBE84583.1"/>
    </source>
</evidence>
<keyword evidence="10" id="KW-0862">Zinc</keyword>
<dbReference type="GO" id="GO:0032196">
    <property type="term" value="P:transposition"/>
    <property type="evidence" value="ECO:0007669"/>
    <property type="project" value="UniProtKB-KW"/>
</dbReference>
<keyword evidence="3" id="KW-0645">Protease</keyword>
<organism evidence="14 15">
    <name type="scientific">Sparassis crispa</name>
    <dbReference type="NCBI Taxonomy" id="139825"/>
    <lineage>
        <taxon>Eukaryota</taxon>
        <taxon>Fungi</taxon>
        <taxon>Dikarya</taxon>
        <taxon>Basidiomycota</taxon>
        <taxon>Agaricomycotina</taxon>
        <taxon>Agaricomycetes</taxon>
        <taxon>Polyporales</taxon>
        <taxon>Sparassidaceae</taxon>
        <taxon>Sparassis</taxon>
    </lineage>
</organism>
<feature type="domain" description="CCHC-type" evidence="12">
    <location>
        <begin position="299"/>
        <end position="312"/>
    </location>
</feature>
<dbReference type="GO" id="GO:0004190">
    <property type="term" value="F:aspartic-type endopeptidase activity"/>
    <property type="evidence" value="ECO:0007669"/>
    <property type="project" value="UniProtKB-KW"/>
</dbReference>
<dbReference type="InterPro" id="IPR001878">
    <property type="entry name" value="Znf_CCHC"/>
</dbReference>
<dbReference type="InterPro" id="IPR057670">
    <property type="entry name" value="SH3_retrovirus"/>
</dbReference>
<evidence type="ECO:0000256" key="2">
    <source>
        <dbReference type="ARBA" id="ARBA00022664"/>
    </source>
</evidence>
<dbReference type="SUPFAM" id="SSF53098">
    <property type="entry name" value="Ribonuclease H-like"/>
    <property type="match status" value="1"/>
</dbReference>
<dbReference type="Gene3D" id="4.10.60.10">
    <property type="entry name" value="Zinc finger, CCHC-type"/>
    <property type="match status" value="1"/>
</dbReference>
<dbReference type="InterPro" id="IPR039537">
    <property type="entry name" value="Retrotran_Ty1/copia-like"/>
</dbReference>
<dbReference type="Pfam" id="PF07727">
    <property type="entry name" value="RVT_2"/>
    <property type="match status" value="1"/>
</dbReference>
<evidence type="ECO:0000256" key="10">
    <source>
        <dbReference type="PROSITE-ProRule" id="PRU00047"/>
    </source>
</evidence>
<evidence type="ECO:0000259" key="13">
    <source>
        <dbReference type="PROSITE" id="PS50994"/>
    </source>
</evidence>
<evidence type="ECO:0000256" key="7">
    <source>
        <dbReference type="ARBA" id="ARBA00022884"/>
    </source>
</evidence>
<dbReference type="InterPro" id="IPR001584">
    <property type="entry name" value="Integrase_cat-core"/>
</dbReference>
<dbReference type="Pfam" id="PF22936">
    <property type="entry name" value="Pol_BBD"/>
    <property type="match status" value="1"/>
</dbReference>
<dbReference type="GO" id="GO:0008270">
    <property type="term" value="F:zinc ion binding"/>
    <property type="evidence" value="ECO:0007669"/>
    <property type="project" value="UniProtKB-KW"/>
</dbReference>
<dbReference type="PANTHER" id="PTHR42648">
    <property type="entry name" value="TRANSPOSASE, PUTATIVE-RELATED"/>
    <property type="match status" value="1"/>
</dbReference>
<dbReference type="SUPFAM" id="SSF57756">
    <property type="entry name" value="Retrovirus zinc finger-like domains"/>
    <property type="match status" value="1"/>
</dbReference>
<dbReference type="InterPro" id="IPR036875">
    <property type="entry name" value="Znf_CCHC_sf"/>
</dbReference>
<dbReference type="GO" id="GO:0003723">
    <property type="term" value="F:RNA binding"/>
    <property type="evidence" value="ECO:0007669"/>
    <property type="project" value="UniProtKB-KW"/>
</dbReference>
<keyword evidence="10" id="KW-0863">Zinc-finger</keyword>
<evidence type="ECO:0000259" key="12">
    <source>
        <dbReference type="PROSITE" id="PS50158"/>
    </source>
</evidence>
<feature type="domain" description="Integrase catalytic" evidence="13">
    <location>
        <begin position="574"/>
        <end position="751"/>
    </location>
</feature>
<comment type="catalytic activity">
    <reaction evidence="8">
        <text>DNA(n) + a 2'-deoxyribonucleoside 5'-triphosphate = DNA(n+1) + diphosphate</text>
        <dbReference type="Rhea" id="RHEA:22508"/>
        <dbReference type="Rhea" id="RHEA-COMP:17339"/>
        <dbReference type="Rhea" id="RHEA-COMP:17340"/>
        <dbReference type="ChEBI" id="CHEBI:33019"/>
        <dbReference type="ChEBI" id="CHEBI:61560"/>
        <dbReference type="ChEBI" id="CHEBI:173112"/>
        <dbReference type="EC" id="2.7.7.49"/>
    </reaction>
</comment>
<dbReference type="Pfam" id="PF14223">
    <property type="entry name" value="Retrotran_gag_2"/>
    <property type="match status" value="1"/>
</dbReference>
<feature type="region of interest" description="Disordered" evidence="11">
    <location>
        <begin position="46"/>
        <end position="105"/>
    </location>
</feature>
<dbReference type="OrthoDB" id="7691805at2759"/>
<dbReference type="PANTHER" id="PTHR42648:SF28">
    <property type="entry name" value="TRANSPOSON-ENCODED PROTEIN WITH RIBONUCLEASE H-LIKE AND RETROVIRUS ZINC FINGER-LIKE DOMAINS"/>
    <property type="match status" value="1"/>
</dbReference>
<keyword evidence="7" id="KW-0694">RNA-binding</keyword>
<keyword evidence="15" id="KW-1185">Reference proteome</keyword>
<dbReference type="GeneID" id="38781500"/>
<feature type="compositionally biased region" description="Low complexity" evidence="11">
    <location>
        <begin position="330"/>
        <end position="344"/>
    </location>
</feature>
<dbReference type="GO" id="GO:0006397">
    <property type="term" value="P:mRNA processing"/>
    <property type="evidence" value="ECO:0007669"/>
    <property type="project" value="UniProtKB-KW"/>
</dbReference>
<dbReference type="PROSITE" id="PS50158">
    <property type="entry name" value="ZF_CCHC"/>
    <property type="match status" value="1"/>
</dbReference>
<feature type="compositionally biased region" description="Polar residues" evidence="11">
    <location>
        <begin position="833"/>
        <end position="844"/>
    </location>
</feature>
<evidence type="ECO:0008006" key="16">
    <source>
        <dbReference type="Google" id="ProtNLM"/>
    </source>
</evidence>
<feature type="compositionally biased region" description="Low complexity" evidence="11">
    <location>
        <begin position="63"/>
        <end position="105"/>
    </location>
</feature>
<dbReference type="CDD" id="cd09272">
    <property type="entry name" value="RNase_HI_RT_Ty1"/>
    <property type="match status" value="1"/>
</dbReference>
<dbReference type="InterPro" id="IPR036397">
    <property type="entry name" value="RNaseH_sf"/>
</dbReference>
<evidence type="ECO:0000256" key="6">
    <source>
        <dbReference type="ARBA" id="ARBA00022801"/>
    </source>
</evidence>
<keyword evidence="6" id="KW-0378">Hydrolase</keyword>
<dbReference type="PROSITE" id="PS50994">
    <property type="entry name" value="INTEGRASE"/>
    <property type="match status" value="1"/>
</dbReference>
<evidence type="ECO:0000256" key="9">
    <source>
        <dbReference type="ARBA" id="ARBA00049244"/>
    </source>
</evidence>
<reference evidence="14 15" key="1">
    <citation type="journal article" date="2018" name="Sci. Rep.">
        <title>Genome sequence of the cauliflower mushroom Sparassis crispa (Hanabiratake) and its association with beneficial usage.</title>
        <authorList>
            <person name="Kiyama R."/>
            <person name="Furutani Y."/>
            <person name="Kawaguchi K."/>
            <person name="Nakanishi T."/>
        </authorList>
    </citation>
    <scope>NUCLEOTIDE SEQUENCE [LARGE SCALE GENOMIC DNA]</scope>
</reference>
<dbReference type="InterPro" id="IPR012337">
    <property type="entry name" value="RNaseH-like_sf"/>
</dbReference>
<dbReference type="GO" id="GO:0006508">
    <property type="term" value="P:proteolysis"/>
    <property type="evidence" value="ECO:0007669"/>
    <property type="project" value="UniProtKB-KW"/>
</dbReference>
<accession>A0A401GQU1</accession>
<name>A0A401GQU1_9APHY</name>
<dbReference type="GO" id="GO:0015074">
    <property type="term" value="P:DNA integration"/>
    <property type="evidence" value="ECO:0007669"/>
    <property type="project" value="InterPro"/>
</dbReference>
<feature type="region of interest" description="Disordered" evidence="11">
    <location>
        <begin position="833"/>
        <end position="922"/>
    </location>
</feature>
<dbReference type="Pfam" id="PF00098">
    <property type="entry name" value="zf-CCHC"/>
    <property type="match status" value="1"/>
</dbReference>
<dbReference type="Proteomes" id="UP000287166">
    <property type="component" value="Unassembled WGS sequence"/>
</dbReference>
<dbReference type="GO" id="GO:0005634">
    <property type="term" value="C:nucleus"/>
    <property type="evidence" value="ECO:0007669"/>
    <property type="project" value="UniProtKB-ARBA"/>
</dbReference>
<gene>
    <name evidence="14" type="ORF">SCP_0605620</name>
</gene>
<evidence type="ECO:0000256" key="1">
    <source>
        <dbReference type="ARBA" id="ARBA00022578"/>
    </source>
</evidence>
<dbReference type="GO" id="GO:0003964">
    <property type="term" value="F:RNA-directed DNA polymerase activity"/>
    <property type="evidence" value="ECO:0007669"/>
    <property type="project" value="UniProtKB-EC"/>
</dbReference>
<dbReference type="InParanoid" id="A0A401GQU1"/>
<dbReference type="EMBL" id="BFAD01000006">
    <property type="protein sequence ID" value="GBE84583.1"/>
    <property type="molecule type" value="Genomic_DNA"/>
</dbReference>
<dbReference type="InterPro" id="IPR054722">
    <property type="entry name" value="PolX-like_BBD"/>
</dbReference>
<dbReference type="SUPFAM" id="SSF56672">
    <property type="entry name" value="DNA/RNA polymerases"/>
    <property type="match status" value="1"/>
</dbReference>
<comment type="catalytic activity">
    <reaction evidence="9">
        <text>DNA(n) + a 2'-deoxyribonucleoside 5'-triphosphate = DNA(n+1) + diphosphate</text>
        <dbReference type="Rhea" id="RHEA:22508"/>
        <dbReference type="Rhea" id="RHEA-COMP:17339"/>
        <dbReference type="Rhea" id="RHEA-COMP:17340"/>
        <dbReference type="ChEBI" id="CHEBI:33019"/>
        <dbReference type="ChEBI" id="CHEBI:61560"/>
        <dbReference type="ChEBI" id="CHEBI:173112"/>
        <dbReference type="EC" id="2.7.7.7"/>
    </reaction>
</comment>
<evidence type="ECO:0000313" key="15">
    <source>
        <dbReference type="Proteomes" id="UP000287166"/>
    </source>
</evidence>
<evidence type="ECO:0000256" key="8">
    <source>
        <dbReference type="ARBA" id="ARBA00048173"/>
    </source>
</evidence>
<sequence>MSPASESLQSHLNVIPKLAADGSNWITYKERMFTVMGSRGLLRHLQGTARRPPDPPPLPMPSPAQAATTASTTPAATASTAATSRTATTTAPVTTTAPAGQTQPSMTPEEYLKIVEAAEQKLDEYTQKEFAARQQIYGTINDRLLLRVKKLVTAAEVWIAVQNEYESKSEMYSGALRTRLQNTKCEEGADARAHLDTLAKMREELASMGAPISDADFTAHVFASLPESYSALLQALSTAARIAKTTISADDIITSIVEEYDRRKAHLKPESALSAKADTRSRSHSKSRGHSAKSKDAECYNCGRKGHFSRDCWREGGGKEGQGPKDQASKKGGSSSSNSKGRSSANTAVSDDNQTHAFTATFDSAALVHHPATLPDVEIEVYDSGATRHMTPYRDSFVSFEPMPVKPITAADGRNFSAIGRGAVQLQIPNGEQMTTVLLEDVLYAPEIAFALISIARADAAGYSAMFEKGECRIYSRRQSRIIGRVPSLNGLYKVEHSRRAAPVNESASVAVEPEVERALISLSVMDFHRRMGHISPIIAERLVREGRVEGVRLTDKANKEKTCNSCIQAKITRATVPKERESDRTKELGDRVRSDVWGPAQTETLGGKKYFTSFTDDATRWTDLYLLRAKSGTFSAYKSYEAKLKNQDGKTIKALQSDRGGEYLSREFTDHLTTHGTVSRLTVHDTPQHNGLAERINRTLPEHARAMLIAAELPKNLWGEAMMHATWLKNRTSTRALDGKTPFEVRYGHLPDLGDLHEFGAKVWVRIENAGKLDSKAREGRFVGYSTESKGYRVYWPDKRAVSVERNVRFIDETVIADEAQPEGVIEAVVPSSPSTLHQPQQKPKSHTEPPAPSSVNPPSMPTSDAPAQEHKDENHAPEAPAERSHRPRKASAYVKRLNDGSGVADGRKSRPKYPQGLQPGDLMGAAAVEAEESESEQEGDEPIFAMPAAFAVREGQEPRSLEEAMQSPDWPQWQKAIEKEMRNLRDHHTYDLVEPPENTNVVGSKFVFRIKRNANGKIESYKARLVAQGFSQIPGIDFNDTFAPVAKLASIRIILALAARHDWDVHQMDVKGAYLNADLEEEIFMKQPPGQAKRGKEHWVCLLRHAIYGLKQSGRQWFKKMCAALDEMGLSRSLVDHCVFYLDEDDDSVTLIIALSVDDTTIAGTNNAVLWFKTEISKRFEMTDLGEMHWILGIEVRRDRAARTLSLSQRAYIDGLMARFNLEDAKPLSTPLEPGAILSIRQCPSTPREFEDMRNVPYREAIGSLMYAALGTRPDIAFAVTALSQFMQNPGRAHWEAAKRVLRYLKSTREKWLTYGLTRNGVEGFSDADWGSSEHRHSICGYVFLIDGGAVSWSAKKQPVVALSSTEAEYIALTHAAKEAIWVRYLLADILDPDVSKFALRLHTDNRSAIALAKDNAYHARTKHIDIRYHFIREAVDSAAISLLYRRTEDMPADIFTKSLPRVKVEYLTSLMGLHGT</sequence>
<dbReference type="Gene3D" id="3.30.420.10">
    <property type="entry name" value="Ribonuclease H-like superfamily/Ribonuclease H"/>
    <property type="match status" value="1"/>
</dbReference>
<keyword evidence="2" id="KW-0507">mRNA processing</keyword>